<keyword evidence="5 7" id="KW-1133">Transmembrane helix</keyword>
<keyword evidence="8" id="KW-0934">Plastid</keyword>
<feature type="transmembrane region" description="Helical" evidence="7">
    <location>
        <begin position="67"/>
        <end position="84"/>
    </location>
</feature>
<evidence type="ECO:0000256" key="7">
    <source>
        <dbReference type="RuleBase" id="RU362044"/>
    </source>
</evidence>
<reference evidence="8" key="2">
    <citation type="submission" date="2019-04" db="EMBL/GenBank/DDBJ databases">
        <authorList>
            <person name="Pasella M."/>
        </authorList>
    </citation>
    <scope>NUCLEOTIDE SEQUENCE</scope>
    <source>
        <strain evidence="8">PD2929_2</strain>
    </source>
</reference>
<name>A0A4D6WKP0_9FLOR</name>
<feature type="transmembrane region" description="Helical" evidence="7">
    <location>
        <begin position="12"/>
        <end position="33"/>
    </location>
</feature>
<accession>A0A4D6WKP0</accession>
<geneLocation type="plastid" evidence="8"/>
<dbReference type="GO" id="GO:0043190">
    <property type="term" value="C:ATP-binding cassette (ABC) transporter complex"/>
    <property type="evidence" value="ECO:0007669"/>
    <property type="project" value="InterPro"/>
</dbReference>
<feature type="transmembrane region" description="Helical" evidence="7">
    <location>
        <begin position="136"/>
        <end position="168"/>
    </location>
</feature>
<comment type="similarity">
    <text evidence="2 7">Belongs to the MlaE permease family.</text>
</comment>
<feature type="transmembrane region" description="Helical" evidence="7">
    <location>
        <begin position="39"/>
        <end position="60"/>
    </location>
</feature>
<protein>
    <recommendedName>
        <fullName evidence="9">Ycf63</fullName>
    </recommendedName>
</protein>
<dbReference type="AlphaFoldDB" id="A0A4D6WKP0"/>
<evidence type="ECO:0000313" key="8">
    <source>
        <dbReference type="EMBL" id="QCI04564.1"/>
    </source>
</evidence>
<keyword evidence="4 7" id="KW-0812">Transmembrane</keyword>
<feature type="transmembrane region" description="Helical" evidence="7">
    <location>
        <begin position="222"/>
        <end position="245"/>
    </location>
</feature>
<organism evidence="8">
    <name type="scientific">Apoglossum ruscifolium</name>
    <dbReference type="NCBI Taxonomy" id="167976"/>
    <lineage>
        <taxon>Eukaryota</taxon>
        <taxon>Rhodophyta</taxon>
        <taxon>Florideophyceae</taxon>
        <taxon>Rhodymeniophycidae</taxon>
        <taxon>Ceramiales</taxon>
        <taxon>Delesseriaceae</taxon>
        <taxon>Apoglossum</taxon>
    </lineage>
</organism>
<dbReference type="InterPro" id="IPR030802">
    <property type="entry name" value="Permease_MalE"/>
</dbReference>
<keyword evidence="6 7" id="KW-0472">Membrane</keyword>
<evidence type="ECO:0008006" key="9">
    <source>
        <dbReference type="Google" id="ProtNLM"/>
    </source>
</evidence>
<evidence type="ECO:0000256" key="3">
    <source>
        <dbReference type="ARBA" id="ARBA00022448"/>
    </source>
</evidence>
<dbReference type="PANTHER" id="PTHR30188">
    <property type="entry name" value="ABC TRANSPORTER PERMEASE PROTEIN-RELATED"/>
    <property type="match status" value="1"/>
</dbReference>
<dbReference type="EMBL" id="MK814612">
    <property type="protein sequence ID" value="QCI04564.1"/>
    <property type="molecule type" value="Genomic_DNA"/>
</dbReference>
<sequence>MHEYFQKIIILFKIIFRIFSIFSFININISIVLSQIQLLAPASLSITIITAFFIGLVFSLQIVKEFLYLNAISLVGSVLTISFLRELSPVLTSVILTGKVGSYFTAELATMKITEQIDVLYILGINPINYLVLPRIISFVCILPILNCISFITSLLSSSFFCFILYSIDPKLFFLSVFTSLSYIDIFKSCLKTIVFAFFISIISCVWGLTTTGGAKGVGISTTSSVVTCLLFIFILDFILSYLLFDNFDSVLQNL</sequence>
<feature type="transmembrane region" description="Helical" evidence="7">
    <location>
        <begin position="189"/>
        <end position="210"/>
    </location>
</feature>
<dbReference type="PANTHER" id="PTHR30188:SF4">
    <property type="entry name" value="PROTEIN TRIGALACTOSYLDIACYLGLYCEROL 1, CHLOROPLASTIC"/>
    <property type="match status" value="1"/>
</dbReference>
<evidence type="ECO:0000256" key="4">
    <source>
        <dbReference type="ARBA" id="ARBA00022692"/>
    </source>
</evidence>
<evidence type="ECO:0000256" key="2">
    <source>
        <dbReference type="ARBA" id="ARBA00007556"/>
    </source>
</evidence>
<dbReference type="Pfam" id="PF02405">
    <property type="entry name" value="MlaE"/>
    <property type="match status" value="1"/>
</dbReference>
<keyword evidence="3" id="KW-0813">Transport</keyword>
<reference evidence="8" key="1">
    <citation type="journal article" date="2019" name="Mol. Phylogenet. Evol.">
        <title>Morphological evolution and classification of the red algal order Ceramiales inferred using plastid phylogenomics.</title>
        <authorList>
            <person name="Diaz-Tapia P."/>
            <person name="Pasella M.M."/>
            <person name="Verbruggen H."/>
            <person name="Maggs C.A."/>
        </authorList>
    </citation>
    <scope>NUCLEOTIDE SEQUENCE</scope>
    <source>
        <strain evidence="8">PD2929_2</strain>
    </source>
</reference>
<dbReference type="InterPro" id="IPR003453">
    <property type="entry name" value="ABC_MlaE_roteobac"/>
</dbReference>
<evidence type="ECO:0000256" key="5">
    <source>
        <dbReference type="ARBA" id="ARBA00022989"/>
    </source>
</evidence>
<comment type="subcellular location">
    <subcellularLocation>
        <location evidence="1">Membrane</location>
        <topology evidence="1">Multi-pass membrane protein</topology>
    </subcellularLocation>
</comment>
<evidence type="ECO:0000256" key="6">
    <source>
        <dbReference type="ARBA" id="ARBA00023136"/>
    </source>
</evidence>
<gene>
    <name evidence="8" type="primary">ycf63</name>
</gene>
<proteinExistence type="inferred from homology"/>
<dbReference type="NCBIfam" id="TIGR00056">
    <property type="entry name" value="MlaE family lipid ABC transporter permease subunit"/>
    <property type="match status" value="1"/>
</dbReference>
<dbReference type="GO" id="GO:0005548">
    <property type="term" value="F:phospholipid transporter activity"/>
    <property type="evidence" value="ECO:0007669"/>
    <property type="project" value="TreeGrafter"/>
</dbReference>
<evidence type="ECO:0000256" key="1">
    <source>
        <dbReference type="ARBA" id="ARBA00004141"/>
    </source>
</evidence>